<feature type="non-terminal residue" evidence="1">
    <location>
        <position position="1"/>
    </location>
</feature>
<name>A0A8S2R5Y3_9BILA</name>
<reference evidence="1" key="1">
    <citation type="submission" date="2021-02" db="EMBL/GenBank/DDBJ databases">
        <authorList>
            <person name="Nowell W R."/>
        </authorList>
    </citation>
    <scope>NUCLEOTIDE SEQUENCE</scope>
</reference>
<sequence>RKYEQSMAEKRQLRLEAKYQRRRQRRSIKRNRLQLDLQLAKSFGYS</sequence>
<dbReference type="AlphaFoldDB" id="A0A8S2R5Y3"/>
<protein>
    <submittedName>
        <fullName evidence="1">Uncharacterized protein</fullName>
    </submittedName>
</protein>
<proteinExistence type="predicted"/>
<organism evidence="1 2">
    <name type="scientific">Rotaria magnacalcarata</name>
    <dbReference type="NCBI Taxonomy" id="392030"/>
    <lineage>
        <taxon>Eukaryota</taxon>
        <taxon>Metazoa</taxon>
        <taxon>Spiralia</taxon>
        <taxon>Gnathifera</taxon>
        <taxon>Rotifera</taxon>
        <taxon>Eurotatoria</taxon>
        <taxon>Bdelloidea</taxon>
        <taxon>Philodinida</taxon>
        <taxon>Philodinidae</taxon>
        <taxon>Rotaria</taxon>
    </lineage>
</organism>
<evidence type="ECO:0000313" key="1">
    <source>
        <dbReference type="EMBL" id="CAF4145525.1"/>
    </source>
</evidence>
<comment type="caution">
    <text evidence="1">The sequence shown here is derived from an EMBL/GenBank/DDBJ whole genome shotgun (WGS) entry which is preliminary data.</text>
</comment>
<dbReference type="Proteomes" id="UP000676336">
    <property type="component" value="Unassembled WGS sequence"/>
</dbReference>
<accession>A0A8S2R5Y3</accession>
<evidence type="ECO:0000313" key="2">
    <source>
        <dbReference type="Proteomes" id="UP000676336"/>
    </source>
</evidence>
<gene>
    <name evidence="1" type="ORF">SMN809_LOCUS19483</name>
</gene>
<dbReference type="EMBL" id="CAJOBI010009758">
    <property type="protein sequence ID" value="CAF4145525.1"/>
    <property type="molecule type" value="Genomic_DNA"/>
</dbReference>